<evidence type="ECO:0000313" key="2">
    <source>
        <dbReference type="EMBL" id="EEQ05263.1"/>
    </source>
</evidence>
<protein>
    <submittedName>
        <fullName evidence="2">Uncharacterized protein</fullName>
    </submittedName>
</protein>
<feature type="transmembrane region" description="Helical" evidence="1">
    <location>
        <begin position="17"/>
        <end position="35"/>
    </location>
</feature>
<keyword evidence="1" id="KW-1133">Transmembrane helix</keyword>
<accession>A0ABM9XV36</accession>
<evidence type="ECO:0000313" key="3">
    <source>
        <dbReference type="Proteomes" id="UP000010319"/>
    </source>
</evidence>
<organism evidence="2 3">
    <name type="scientific">Yersinia bercovieri ATCC 43970</name>
    <dbReference type="NCBI Taxonomy" id="349968"/>
    <lineage>
        <taxon>Bacteria</taxon>
        <taxon>Pseudomonadati</taxon>
        <taxon>Pseudomonadota</taxon>
        <taxon>Gammaproteobacteria</taxon>
        <taxon>Enterobacterales</taxon>
        <taxon>Yersiniaceae</taxon>
        <taxon>Yersinia</taxon>
    </lineage>
</organism>
<keyword evidence="1" id="KW-0472">Membrane</keyword>
<comment type="caution">
    <text evidence="2">The sequence shown here is derived from an EMBL/GenBank/DDBJ whole genome shotgun (WGS) entry which is preliminary data.</text>
</comment>
<keyword evidence="1" id="KW-0812">Transmembrane</keyword>
<sequence>MCFDDTNHQLMSLLNELANVILLPHFMRLIGAILLKS</sequence>
<reference evidence="2" key="1">
    <citation type="submission" date="2008-12" db="EMBL/GenBank/DDBJ databases">
        <title>Annotation of the Yersinia bercovieri ATCC 43970 genome.</title>
        <authorList>
            <person name="Read T.D."/>
            <person name="Akmal A."/>
            <person name="Bishop-Lilly K."/>
            <person name="Chen P.E."/>
            <person name="Cook C."/>
            <person name="Kiley M.P."/>
            <person name="Lentz S."/>
            <person name="Mateczun A."/>
            <person name="Nagarajan N."/>
            <person name="Nolan N."/>
            <person name="Osborne B.I."/>
            <person name="Pop M."/>
            <person name="Sozhamannan S."/>
            <person name="Stewart A.C."/>
            <person name="Sulakvelidze A."/>
            <person name="Thomason B."/>
            <person name="Willner K."/>
            <person name="Zwick M.E."/>
        </authorList>
    </citation>
    <scope>NUCLEOTIDE SEQUENCE [LARGE SCALE GENOMIC DNA]</scope>
    <source>
        <strain evidence="2">ATCC 43970</strain>
    </source>
</reference>
<name>A0ABM9XV36_YERBE</name>
<dbReference type="Proteomes" id="UP000010319">
    <property type="component" value="Unassembled WGS sequence"/>
</dbReference>
<dbReference type="EMBL" id="AALC02000065">
    <property type="protein sequence ID" value="EEQ05263.1"/>
    <property type="molecule type" value="Genomic_DNA"/>
</dbReference>
<proteinExistence type="predicted"/>
<gene>
    <name evidence="2" type="ORF">yberc0001_19170</name>
</gene>
<keyword evidence="3" id="KW-1185">Reference proteome</keyword>
<evidence type="ECO:0000256" key="1">
    <source>
        <dbReference type="SAM" id="Phobius"/>
    </source>
</evidence>